<dbReference type="AlphaFoldDB" id="A0A8S0V029"/>
<feature type="domain" description="DUF3444" evidence="1">
    <location>
        <begin position="54"/>
        <end position="160"/>
    </location>
</feature>
<name>A0A8S0V029_OLEEU</name>
<dbReference type="PANTHER" id="PTHR44137">
    <property type="entry name" value="BNAC03G44070D PROTEIN"/>
    <property type="match status" value="1"/>
</dbReference>
<reference evidence="2 3" key="1">
    <citation type="submission" date="2019-12" db="EMBL/GenBank/DDBJ databases">
        <authorList>
            <person name="Alioto T."/>
            <person name="Alioto T."/>
            <person name="Gomez Garrido J."/>
        </authorList>
    </citation>
    <scope>NUCLEOTIDE SEQUENCE [LARGE SCALE GENOMIC DNA]</scope>
</reference>
<dbReference type="Pfam" id="PF11926">
    <property type="entry name" value="DUF3444"/>
    <property type="match status" value="1"/>
</dbReference>
<dbReference type="Proteomes" id="UP000594638">
    <property type="component" value="Unassembled WGS sequence"/>
</dbReference>
<comment type="caution">
    <text evidence="2">The sequence shown here is derived from an EMBL/GenBank/DDBJ whole genome shotgun (WGS) entry which is preliminary data.</text>
</comment>
<evidence type="ECO:0000313" key="3">
    <source>
        <dbReference type="Proteomes" id="UP000594638"/>
    </source>
</evidence>
<organism evidence="2 3">
    <name type="scientific">Olea europaea subsp. europaea</name>
    <dbReference type="NCBI Taxonomy" id="158383"/>
    <lineage>
        <taxon>Eukaryota</taxon>
        <taxon>Viridiplantae</taxon>
        <taxon>Streptophyta</taxon>
        <taxon>Embryophyta</taxon>
        <taxon>Tracheophyta</taxon>
        <taxon>Spermatophyta</taxon>
        <taxon>Magnoliopsida</taxon>
        <taxon>eudicotyledons</taxon>
        <taxon>Gunneridae</taxon>
        <taxon>Pentapetalae</taxon>
        <taxon>asterids</taxon>
        <taxon>lamiids</taxon>
        <taxon>Lamiales</taxon>
        <taxon>Oleaceae</taxon>
        <taxon>Oleeae</taxon>
        <taxon>Olea</taxon>
    </lineage>
</organism>
<dbReference type="EMBL" id="CACTIH010009068">
    <property type="protein sequence ID" value="CAA3022395.1"/>
    <property type="molecule type" value="Genomic_DNA"/>
</dbReference>
<keyword evidence="3" id="KW-1185">Reference proteome</keyword>
<sequence>MNMEKKKPTSIKDLKNNKNKGAVILGSRKISQPQNSFICESTDVLNASFEETVLMRVPDANFCNFDEDRVEASFSEKQVWALYDDEDGMLRYYAPIHGVMSRNPFKMQISWLNSKSTAELGPLNWVSSGFVKPSGYFRVGKPEVNKSLRSFLHQVKWRKGA</sequence>
<gene>
    <name evidence="2" type="ORF">OLEA9_A061886</name>
</gene>
<protein>
    <recommendedName>
        <fullName evidence="1">DUF3444 domain-containing protein</fullName>
    </recommendedName>
</protein>
<evidence type="ECO:0000313" key="2">
    <source>
        <dbReference type="EMBL" id="CAA3022395.1"/>
    </source>
</evidence>
<evidence type="ECO:0000259" key="1">
    <source>
        <dbReference type="Pfam" id="PF11926"/>
    </source>
</evidence>
<dbReference type="PANTHER" id="PTHR44137:SF61">
    <property type="entry name" value="J DOMAIN-CONTAINING PROTEIN"/>
    <property type="match status" value="1"/>
</dbReference>
<dbReference type="InterPro" id="IPR024593">
    <property type="entry name" value="DUF3444"/>
</dbReference>
<dbReference type="Gramene" id="OE9A061886T1">
    <property type="protein sequence ID" value="OE9A061886C1"/>
    <property type="gene ID" value="OE9A061886"/>
</dbReference>
<dbReference type="OrthoDB" id="1751789at2759"/>
<proteinExistence type="predicted"/>
<accession>A0A8S0V029</accession>